<evidence type="ECO:0000313" key="4">
    <source>
        <dbReference type="Proteomes" id="UP001320876"/>
    </source>
</evidence>
<dbReference type="RefSeq" id="WP_264488242.1">
    <property type="nucleotide sequence ID" value="NZ_JAPDDT010000007.1"/>
</dbReference>
<feature type="signal peptide" evidence="2">
    <location>
        <begin position="1"/>
        <end position="22"/>
    </location>
</feature>
<sequence>MKPSLVPIACGTVLALMAGASAAHWCSVRDMVKLAGVMPPHPPASSRPQLPSPSRLPDEGPSREAKEFLARARDGAGRSAPQASPSERPRSASSNSSPVASFANTDVRIEKLLQLLEGTVEENRRLRDSQAETNRDLMELQFRVDMYDGEFRPLKVEEEATPFDDGSGGLGVLPPLE</sequence>
<proteinExistence type="predicted"/>
<organism evidence="3 4">
    <name type="scientific">Luteolibacter arcticus</name>
    <dbReference type="NCBI Taxonomy" id="1581411"/>
    <lineage>
        <taxon>Bacteria</taxon>
        <taxon>Pseudomonadati</taxon>
        <taxon>Verrucomicrobiota</taxon>
        <taxon>Verrucomicrobiia</taxon>
        <taxon>Verrucomicrobiales</taxon>
        <taxon>Verrucomicrobiaceae</taxon>
        <taxon>Luteolibacter</taxon>
    </lineage>
</organism>
<accession>A0ABT3GKT6</accession>
<comment type="caution">
    <text evidence="3">The sequence shown here is derived from an EMBL/GenBank/DDBJ whole genome shotgun (WGS) entry which is preliminary data.</text>
</comment>
<feature type="chain" id="PRO_5047019025" evidence="2">
    <location>
        <begin position="23"/>
        <end position="177"/>
    </location>
</feature>
<dbReference type="EMBL" id="JAPDDT010000007">
    <property type="protein sequence ID" value="MCW1924134.1"/>
    <property type="molecule type" value="Genomic_DNA"/>
</dbReference>
<evidence type="ECO:0000313" key="3">
    <source>
        <dbReference type="EMBL" id="MCW1924134.1"/>
    </source>
</evidence>
<feature type="compositionally biased region" description="Low complexity" evidence="1">
    <location>
        <begin position="78"/>
        <end position="101"/>
    </location>
</feature>
<feature type="region of interest" description="Disordered" evidence="1">
    <location>
        <begin position="39"/>
        <end position="103"/>
    </location>
</feature>
<protein>
    <submittedName>
        <fullName evidence="3">Uncharacterized protein</fullName>
    </submittedName>
</protein>
<keyword evidence="4" id="KW-1185">Reference proteome</keyword>
<evidence type="ECO:0000256" key="2">
    <source>
        <dbReference type="SAM" id="SignalP"/>
    </source>
</evidence>
<feature type="compositionally biased region" description="Low complexity" evidence="1">
    <location>
        <begin position="46"/>
        <end position="55"/>
    </location>
</feature>
<feature type="region of interest" description="Disordered" evidence="1">
    <location>
        <begin position="158"/>
        <end position="177"/>
    </location>
</feature>
<name>A0ABT3GKT6_9BACT</name>
<dbReference type="Proteomes" id="UP001320876">
    <property type="component" value="Unassembled WGS sequence"/>
</dbReference>
<gene>
    <name evidence="3" type="ORF">OKA05_16320</name>
</gene>
<reference evidence="3 4" key="1">
    <citation type="submission" date="2022-10" db="EMBL/GenBank/DDBJ databases">
        <title>Luteolibacter arcticus strain CCTCC AB 2014275, whole genome shotgun sequencing project.</title>
        <authorList>
            <person name="Zhao G."/>
            <person name="Shen L."/>
        </authorList>
    </citation>
    <scope>NUCLEOTIDE SEQUENCE [LARGE SCALE GENOMIC DNA]</scope>
    <source>
        <strain evidence="3 4">CCTCC AB 2014275</strain>
    </source>
</reference>
<feature type="compositionally biased region" description="Basic and acidic residues" evidence="1">
    <location>
        <begin position="56"/>
        <end position="76"/>
    </location>
</feature>
<evidence type="ECO:0000256" key="1">
    <source>
        <dbReference type="SAM" id="MobiDB-lite"/>
    </source>
</evidence>
<keyword evidence="2" id="KW-0732">Signal</keyword>